<organism evidence="2 3">
    <name type="scientific">Synaphobranchus kaupii</name>
    <name type="common">Kaup's arrowtooth eel</name>
    <dbReference type="NCBI Taxonomy" id="118154"/>
    <lineage>
        <taxon>Eukaryota</taxon>
        <taxon>Metazoa</taxon>
        <taxon>Chordata</taxon>
        <taxon>Craniata</taxon>
        <taxon>Vertebrata</taxon>
        <taxon>Euteleostomi</taxon>
        <taxon>Actinopterygii</taxon>
        <taxon>Neopterygii</taxon>
        <taxon>Teleostei</taxon>
        <taxon>Anguilliformes</taxon>
        <taxon>Synaphobranchidae</taxon>
        <taxon>Synaphobranchus</taxon>
    </lineage>
</organism>
<feature type="region of interest" description="Disordered" evidence="1">
    <location>
        <begin position="138"/>
        <end position="157"/>
    </location>
</feature>
<sequence length="185" mass="19637">MRLMHTNKPCDCEEITGPTLSGRVPAPFLYAAAQGRLGQAGVGVDSTATQNNYALNGKERTSGSRHGVHTRGHGPTQVSDRVGQARRGWGGGCIQTRDVDISLSASLSPLAHPAALPKPLLALATITKEERHCARECLSESQPMEAPVSKGQRPSANDDATLTAGLRVEVCLGRIGIDRSARLFF</sequence>
<dbReference type="EMBL" id="JAINUF010000021">
    <property type="protein sequence ID" value="KAJ8335138.1"/>
    <property type="molecule type" value="Genomic_DNA"/>
</dbReference>
<dbReference type="Proteomes" id="UP001152622">
    <property type="component" value="Chromosome 21"/>
</dbReference>
<dbReference type="AlphaFoldDB" id="A0A9Q1EAC2"/>
<feature type="region of interest" description="Disordered" evidence="1">
    <location>
        <begin position="56"/>
        <end position="84"/>
    </location>
</feature>
<evidence type="ECO:0000256" key="1">
    <source>
        <dbReference type="SAM" id="MobiDB-lite"/>
    </source>
</evidence>
<accession>A0A9Q1EAC2</accession>
<gene>
    <name evidence="2" type="ORF">SKAU_G00407770</name>
</gene>
<comment type="caution">
    <text evidence="2">The sequence shown here is derived from an EMBL/GenBank/DDBJ whole genome shotgun (WGS) entry which is preliminary data.</text>
</comment>
<reference evidence="2" key="1">
    <citation type="journal article" date="2023" name="Science">
        <title>Genome structures resolve the early diversification of teleost fishes.</title>
        <authorList>
            <person name="Parey E."/>
            <person name="Louis A."/>
            <person name="Montfort J."/>
            <person name="Bouchez O."/>
            <person name="Roques C."/>
            <person name="Iampietro C."/>
            <person name="Lluch J."/>
            <person name="Castinel A."/>
            <person name="Donnadieu C."/>
            <person name="Desvignes T."/>
            <person name="Floi Bucao C."/>
            <person name="Jouanno E."/>
            <person name="Wen M."/>
            <person name="Mejri S."/>
            <person name="Dirks R."/>
            <person name="Jansen H."/>
            <person name="Henkel C."/>
            <person name="Chen W.J."/>
            <person name="Zahm M."/>
            <person name="Cabau C."/>
            <person name="Klopp C."/>
            <person name="Thompson A.W."/>
            <person name="Robinson-Rechavi M."/>
            <person name="Braasch I."/>
            <person name="Lecointre G."/>
            <person name="Bobe J."/>
            <person name="Postlethwait J.H."/>
            <person name="Berthelot C."/>
            <person name="Roest Crollius H."/>
            <person name="Guiguen Y."/>
        </authorList>
    </citation>
    <scope>NUCLEOTIDE SEQUENCE</scope>
    <source>
        <strain evidence="2">WJC10195</strain>
    </source>
</reference>
<keyword evidence="3" id="KW-1185">Reference proteome</keyword>
<name>A0A9Q1EAC2_SYNKA</name>
<evidence type="ECO:0000313" key="3">
    <source>
        <dbReference type="Proteomes" id="UP001152622"/>
    </source>
</evidence>
<protein>
    <submittedName>
        <fullName evidence="2">Uncharacterized protein</fullName>
    </submittedName>
</protein>
<proteinExistence type="predicted"/>
<evidence type="ECO:0000313" key="2">
    <source>
        <dbReference type="EMBL" id="KAJ8335138.1"/>
    </source>
</evidence>